<evidence type="ECO:0000313" key="15">
    <source>
        <dbReference type="EMBL" id="MDE47219.1"/>
    </source>
</evidence>
<feature type="binding site" evidence="11">
    <location>
        <begin position="511"/>
        <end position="518"/>
    </location>
    <ligand>
        <name>ATP</name>
        <dbReference type="ChEBI" id="CHEBI:30616"/>
    </ligand>
</feature>
<organism evidence="15">
    <name type="scientific">Aceria tosichella</name>
    <name type="common">wheat curl mite</name>
    <dbReference type="NCBI Taxonomy" id="561515"/>
    <lineage>
        <taxon>Eukaryota</taxon>
        <taxon>Metazoa</taxon>
        <taxon>Ecdysozoa</taxon>
        <taxon>Arthropoda</taxon>
        <taxon>Chelicerata</taxon>
        <taxon>Arachnida</taxon>
        <taxon>Acari</taxon>
        <taxon>Acariformes</taxon>
        <taxon>Trombidiformes</taxon>
        <taxon>Prostigmata</taxon>
        <taxon>Eupodina</taxon>
        <taxon>Eriophyoidea</taxon>
        <taxon>Eriophyidae</taxon>
        <taxon>Eriophyinae</taxon>
        <taxon>Aceriini</taxon>
        <taxon>Aceria</taxon>
    </lineage>
</organism>
<feature type="compositionally biased region" description="Polar residues" evidence="13">
    <location>
        <begin position="225"/>
        <end position="236"/>
    </location>
</feature>
<dbReference type="GO" id="GO:0051131">
    <property type="term" value="P:chaperone-mediated protein complex assembly"/>
    <property type="evidence" value="ECO:0007669"/>
    <property type="project" value="TreeGrafter"/>
</dbReference>
<evidence type="ECO:0000256" key="8">
    <source>
        <dbReference type="ARBA" id="ARBA00023128"/>
    </source>
</evidence>
<evidence type="ECO:0000256" key="13">
    <source>
        <dbReference type="SAM" id="MobiDB-lite"/>
    </source>
</evidence>
<feature type="region of interest" description="Disordered" evidence="13">
    <location>
        <begin position="204"/>
        <end position="252"/>
    </location>
</feature>
<reference evidence="15" key="1">
    <citation type="submission" date="2018-10" db="EMBL/GenBank/DDBJ databases">
        <title>Transcriptome assembly of Aceria tosichella (Wheat curl mite) Type 2.</title>
        <authorList>
            <person name="Scully E.D."/>
            <person name="Geib S.M."/>
            <person name="Palmer N.A."/>
            <person name="Gupta A.K."/>
            <person name="Sarath G."/>
            <person name="Tatineni S."/>
        </authorList>
    </citation>
    <scope>NUCLEOTIDE SEQUENCE</scope>
    <source>
        <strain evidence="15">LincolnNE</strain>
    </source>
</reference>
<feature type="domain" description="Lon N-terminal" evidence="14">
    <location>
        <begin position="67"/>
        <end position="358"/>
    </location>
</feature>
<dbReference type="EMBL" id="GGYP01002448">
    <property type="protein sequence ID" value="MDE47219.1"/>
    <property type="molecule type" value="Transcribed_RNA"/>
</dbReference>
<dbReference type="Pfam" id="PF02190">
    <property type="entry name" value="LON_substr_bdg"/>
    <property type="match status" value="1"/>
</dbReference>
<keyword evidence="4" id="KW-0720">Serine protease</keyword>
<evidence type="ECO:0000256" key="9">
    <source>
        <dbReference type="ARBA" id="ARBA00050665"/>
    </source>
</evidence>
<dbReference type="EC" id="3.4.21.53" evidence="10"/>
<dbReference type="Pfam" id="PF00004">
    <property type="entry name" value="AAA"/>
    <property type="match status" value="1"/>
</dbReference>
<dbReference type="FunFam" id="2.30.130.40:FF:000004">
    <property type="entry name" value="Lon protease homolog, mitochondrial"/>
    <property type="match status" value="1"/>
</dbReference>
<feature type="coiled-coil region" evidence="12">
    <location>
        <begin position="353"/>
        <end position="408"/>
    </location>
</feature>
<evidence type="ECO:0000256" key="6">
    <source>
        <dbReference type="ARBA" id="ARBA00022946"/>
    </source>
</evidence>
<sequence>MLAIRGLRQLSSLNSRFTSQFACRRYSSSLVVADPSNQDGGAGYGGRSTGAGGPLSAVNVPDKWPILPVIAVNRNPVFPKFIKLLEVSQPSLMELIRRKIRLSQPYAGVFLKKDDSNEAEVVEKLDDLHRVGTFVQIHEVEDMGDKIRMIVLAHRRVEIVKQLLEDSAPEPALTPKSNGALDGLRLKNRFFKKTKSKFAKTLNAIDAEKSTPNTDDNAGAEADNQDQSQNTAASEEQSSEQKPVEDPGPVDSATSNQVLLVEVENHVHHPYEHTEELKAVIQECIQTIRDITTLNPLYKESIAQLLNTGVKLVDNPIYMADLGASLTAASANELQQVLEERDILKRLYLSLNLLKKEHELSKLQAKIRIEVEEKVKQQHRRYLLHEQLKVIKKELGLEKEDKDAIEEKFRARIKDLDVPKAVMTIIDEELSKLSLLDNHSSEFSVTRNYLDWLTSLPWGKNTEENLDIKRAKIVLEEDHYGMQDIKKRILEFIAISQLKGTAQGKILCFHGPPGVGKTSIAKSIAKALNREYYRFSVGGMSDVAEIKGHRRTYVGAMPGKLVQCLKRTKTENPLVLIDEVDKIGHGYQGDPSAALLELLDPEQNANFLDHYLDVPIDLSRVLFICTANYTDSIPEPLKDRMEMIEVGGYKDEEKLAIAQKYLVPAARQNTGLTEDNISITEEALKELISIHCRESGVRNLQKHIEKIMRKTAYEIVEEGSQRVEVTKENLRDYVGKPSYEQRLGFKLSG</sequence>
<dbReference type="FunFam" id="1.20.58.1480:FF:000002">
    <property type="entry name" value="Lon protease homolog, mitochondrial"/>
    <property type="match status" value="1"/>
</dbReference>
<dbReference type="InterPro" id="IPR003111">
    <property type="entry name" value="Lon_prtase_N"/>
</dbReference>
<dbReference type="GO" id="GO:0007005">
    <property type="term" value="P:mitochondrion organization"/>
    <property type="evidence" value="ECO:0007669"/>
    <property type="project" value="TreeGrafter"/>
</dbReference>
<dbReference type="GO" id="GO:0003697">
    <property type="term" value="F:single-stranded DNA binding"/>
    <property type="evidence" value="ECO:0007669"/>
    <property type="project" value="TreeGrafter"/>
</dbReference>
<evidence type="ECO:0000256" key="2">
    <source>
        <dbReference type="ARBA" id="ARBA00022741"/>
    </source>
</evidence>
<dbReference type="GO" id="GO:0005524">
    <property type="term" value="F:ATP binding"/>
    <property type="evidence" value="ECO:0007669"/>
    <property type="project" value="UniProtKB-KW"/>
</dbReference>
<dbReference type="InterPro" id="IPR015947">
    <property type="entry name" value="PUA-like_sf"/>
</dbReference>
<evidence type="ECO:0000256" key="3">
    <source>
        <dbReference type="ARBA" id="ARBA00022801"/>
    </source>
</evidence>
<protein>
    <recommendedName>
        <fullName evidence="10">endopeptidase La</fullName>
        <ecNumber evidence="10">3.4.21.53</ecNumber>
    </recommendedName>
</protein>
<dbReference type="InterPro" id="IPR003959">
    <property type="entry name" value="ATPase_AAA_core"/>
</dbReference>
<dbReference type="GO" id="GO:0004176">
    <property type="term" value="F:ATP-dependent peptidase activity"/>
    <property type="evidence" value="ECO:0007669"/>
    <property type="project" value="InterPro"/>
</dbReference>
<keyword evidence="12" id="KW-0175">Coiled coil</keyword>
<dbReference type="Gene3D" id="1.20.5.5270">
    <property type="match status" value="1"/>
</dbReference>
<keyword evidence="6" id="KW-0809">Transit peptide</keyword>
<evidence type="ECO:0000256" key="5">
    <source>
        <dbReference type="ARBA" id="ARBA00022840"/>
    </source>
</evidence>
<dbReference type="PANTHER" id="PTHR43718">
    <property type="entry name" value="LON PROTEASE"/>
    <property type="match status" value="1"/>
</dbReference>
<evidence type="ECO:0000256" key="11">
    <source>
        <dbReference type="PIRSR" id="PIRSR001174-2"/>
    </source>
</evidence>
<dbReference type="InterPro" id="IPR004815">
    <property type="entry name" value="Lon_bac/euk-typ"/>
</dbReference>
<dbReference type="Gene3D" id="1.20.58.1480">
    <property type="match status" value="1"/>
</dbReference>
<dbReference type="FunFam" id="1.20.5.5270:FF:000001">
    <property type="entry name" value="Lon protease homolog, mitochondrial"/>
    <property type="match status" value="1"/>
</dbReference>
<keyword evidence="1 15" id="KW-0645">Protease</keyword>
<evidence type="ECO:0000256" key="12">
    <source>
        <dbReference type="SAM" id="Coils"/>
    </source>
</evidence>
<keyword evidence="5 11" id="KW-0067">ATP-binding</keyword>
<keyword evidence="7" id="KW-0238">DNA-binding</keyword>
<dbReference type="InterPro" id="IPR054594">
    <property type="entry name" value="Lon_lid"/>
</dbReference>
<dbReference type="InterPro" id="IPR027417">
    <property type="entry name" value="P-loop_NTPase"/>
</dbReference>
<dbReference type="PROSITE" id="PS51787">
    <property type="entry name" value="LON_N"/>
    <property type="match status" value="1"/>
</dbReference>
<dbReference type="NCBIfam" id="TIGR00763">
    <property type="entry name" value="lon"/>
    <property type="match status" value="1"/>
</dbReference>
<dbReference type="GO" id="GO:0016887">
    <property type="term" value="F:ATP hydrolysis activity"/>
    <property type="evidence" value="ECO:0007669"/>
    <property type="project" value="InterPro"/>
</dbReference>
<dbReference type="SMART" id="SM00382">
    <property type="entry name" value="AAA"/>
    <property type="match status" value="1"/>
</dbReference>
<dbReference type="PANTHER" id="PTHR43718:SF2">
    <property type="entry name" value="LON PROTEASE HOMOLOG, MITOCHONDRIAL"/>
    <property type="match status" value="1"/>
</dbReference>
<dbReference type="SUPFAM" id="SSF88697">
    <property type="entry name" value="PUA domain-like"/>
    <property type="match status" value="1"/>
</dbReference>
<comment type="catalytic activity">
    <reaction evidence="9">
        <text>Hydrolysis of proteins in presence of ATP.</text>
        <dbReference type="EC" id="3.4.21.53"/>
    </reaction>
</comment>
<gene>
    <name evidence="15" type="primary">Lonp1</name>
    <name evidence="15" type="ORF">g.10486</name>
</gene>
<evidence type="ECO:0000256" key="4">
    <source>
        <dbReference type="ARBA" id="ARBA00022825"/>
    </source>
</evidence>
<dbReference type="AlphaFoldDB" id="A0A6G1SA24"/>
<dbReference type="Gene3D" id="1.10.8.60">
    <property type="match status" value="1"/>
</dbReference>
<accession>A0A6G1SA24</accession>
<name>A0A6G1SA24_9ACAR</name>
<dbReference type="FunFam" id="1.10.8.60:FF:000043">
    <property type="entry name" value="Lon protease homolog, mitochondrial"/>
    <property type="match status" value="1"/>
</dbReference>
<keyword evidence="8" id="KW-0496">Mitochondrion</keyword>
<dbReference type="InterPro" id="IPR003593">
    <property type="entry name" value="AAA+_ATPase"/>
</dbReference>
<dbReference type="SUPFAM" id="SSF52540">
    <property type="entry name" value="P-loop containing nucleoside triphosphate hydrolases"/>
    <property type="match status" value="1"/>
</dbReference>
<dbReference type="GO" id="GO:0005759">
    <property type="term" value="C:mitochondrial matrix"/>
    <property type="evidence" value="ECO:0007669"/>
    <property type="project" value="TreeGrafter"/>
</dbReference>
<proteinExistence type="predicted"/>
<keyword evidence="2 11" id="KW-0547">Nucleotide-binding</keyword>
<keyword evidence="3" id="KW-0378">Hydrolase</keyword>
<dbReference type="Gene3D" id="2.30.130.40">
    <property type="entry name" value="LON domain-like"/>
    <property type="match status" value="1"/>
</dbReference>
<dbReference type="InterPro" id="IPR027065">
    <property type="entry name" value="Lon_Prtase"/>
</dbReference>
<dbReference type="CDD" id="cd19500">
    <property type="entry name" value="RecA-like_Lon"/>
    <property type="match status" value="1"/>
</dbReference>
<dbReference type="SMART" id="SM00464">
    <property type="entry name" value="LON"/>
    <property type="match status" value="1"/>
</dbReference>
<dbReference type="Gene3D" id="3.40.50.300">
    <property type="entry name" value="P-loop containing nucleotide triphosphate hydrolases"/>
    <property type="match status" value="1"/>
</dbReference>
<evidence type="ECO:0000256" key="1">
    <source>
        <dbReference type="ARBA" id="ARBA00022670"/>
    </source>
</evidence>
<dbReference type="GO" id="GO:0004252">
    <property type="term" value="F:serine-type endopeptidase activity"/>
    <property type="evidence" value="ECO:0007669"/>
    <property type="project" value="UniProtKB-EC"/>
</dbReference>
<evidence type="ECO:0000256" key="10">
    <source>
        <dbReference type="ARBA" id="ARBA00066743"/>
    </source>
</evidence>
<dbReference type="PIRSF" id="PIRSF001174">
    <property type="entry name" value="Lon_proteas"/>
    <property type="match status" value="1"/>
</dbReference>
<dbReference type="InterPro" id="IPR046336">
    <property type="entry name" value="Lon_prtase_N_sf"/>
</dbReference>
<dbReference type="Pfam" id="PF22667">
    <property type="entry name" value="Lon_lid"/>
    <property type="match status" value="1"/>
</dbReference>
<evidence type="ECO:0000259" key="14">
    <source>
        <dbReference type="PROSITE" id="PS51787"/>
    </source>
</evidence>
<dbReference type="GO" id="GO:0006515">
    <property type="term" value="P:protein quality control for misfolded or incompletely synthesized proteins"/>
    <property type="evidence" value="ECO:0007669"/>
    <property type="project" value="TreeGrafter"/>
</dbReference>
<dbReference type="FunFam" id="3.40.50.300:FF:000021">
    <property type="entry name" value="Lon protease homolog"/>
    <property type="match status" value="1"/>
</dbReference>
<evidence type="ECO:0000256" key="7">
    <source>
        <dbReference type="ARBA" id="ARBA00023125"/>
    </source>
</evidence>